<evidence type="ECO:0000313" key="1">
    <source>
        <dbReference type="EMBL" id="OQP44670.1"/>
    </source>
</evidence>
<keyword evidence="2" id="KW-1185">Reference proteome</keyword>
<dbReference type="AlphaFoldDB" id="A0A1V9EEX0"/>
<dbReference type="Proteomes" id="UP000192610">
    <property type="component" value="Unassembled WGS sequence"/>
</dbReference>
<comment type="caution">
    <text evidence="1">The sequence shown here is derived from an EMBL/GenBank/DDBJ whole genome shotgun (WGS) entry which is preliminary data.</text>
</comment>
<sequence>MNPGAGYAGVISWSLGETRERLGLHPCIYERVFLLTLLQISFTTFINASGNPDHHSIAKCCKSSSEEVVRYYGRLALFSKGALRANHRAPKK</sequence>
<reference evidence="2" key="1">
    <citation type="submission" date="2016-04" db="EMBL/GenBank/DDBJ databases">
        <authorList>
            <person name="Chen L."/>
            <person name="Zhuang W."/>
            <person name="Wang G."/>
        </authorList>
    </citation>
    <scope>NUCLEOTIDE SEQUENCE [LARGE SCALE GENOMIC DNA]</scope>
    <source>
        <strain evidence="2">17621</strain>
    </source>
</reference>
<proteinExistence type="predicted"/>
<accession>A0A1V9EEX0</accession>
<gene>
    <name evidence="1" type="ORF">A4H97_09925</name>
</gene>
<name>A0A1V9EEX0_9BACT</name>
<evidence type="ECO:0000313" key="2">
    <source>
        <dbReference type="Proteomes" id="UP000192610"/>
    </source>
</evidence>
<organism evidence="1 2">
    <name type="scientific">Niastella yeongjuensis</name>
    <dbReference type="NCBI Taxonomy" id="354355"/>
    <lineage>
        <taxon>Bacteria</taxon>
        <taxon>Pseudomonadati</taxon>
        <taxon>Bacteroidota</taxon>
        <taxon>Chitinophagia</taxon>
        <taxon>Chitinophagales</taxon>
        <taxon>Chitinophagaceae</taxon>
        <taxon>Niastella</taxon>
    </lineage>
</organism>
<dbReference type="EMBL" id="LVXG01000034">
    <property type="protein sequence ID" value="OQP44670.1"/>
    <property type="molecule type" value="Genomic_DNA"/>
</dbReference>
<protein>
    <submittedName>
        <fullName evidence="1">Uncharacterized protein</fullName>
    </submittedName>
</protein>